<dbReference type="PROSITE" id="PS00061">
    <property type="entry name" value="ADH_SHORT"/>
    <property type="match status" value="1"/>
</dbReference>
<reference evidence="2 3" key="1">
    <citation type="submission" date="2023-11" db="EMBL/GenBank/DDBJ databases">
        <authorList>
            <person name="Xu M."/>
            <person name="Jiang T."/>
        </authorList>
    </citation>
    <scope>NUCLEOTIDE SEQUENCE [LARGE SCALE GENOMIC DNA]</scope>
    <source>
        <strain evidence="2 3">SD</strain>
    </source>
</reference>
<organism evidence="2 3">
    <name type="scientific">Patulibacter brassicae</name>
    <dbReference type="NCBI Taxonomy" id="1705717"/>
    <lineage>
        <taxon>Bacteria</taxon>
        <taxon>Bacillati</taxon>
        <taxon>Actinomycetota</taxon>
        <taxon>Thermoleophilia</taxon>
        <taxon>Solirubrobacterales</taxon>
        <taxon>Patulibacteraceae</taxon>
        <taxon>Patulibacter</taxon>
    </lineage>
</organism>
<dbReference type="Pfam" id="PF13561">
    <property type="entry name" value="adh_short_C2"/>
    <property type="match status" value="1"/>
</dbReference>
<dbReference type="RefSeq" id="WP_319952864.1">
    <property type="nucleotide sequence ID" value="NZ_JAXAVX010000001.1"/>
</dbReference>
<proteinExistence type="inferred from homology"/>
<evidence type="ECO:0000256" key="1">
    <source>
        <dbReference type="ARBA" id="ARBA00006484"/>
    </source>
</evidence>
<dbReference type="PRINTS" id="PR00081">
    <property type="entry name" value="GDHRDH"/>
</dbReference>
<dbReference type="PRINTS" id="PR00080">
    <property type="entry name" value="SDRFAMILY"/>
</dbReference>
<dbReference type="Proteomes" id="UP001277761">
    <property type="component" value="Unassembled WGS sequence"/>
</dbReference>
<comment type="similarity">
    <text evidence="1">Belongs to the short-chain dehydrogenases/reductases (SDR) family.</text>
</comment>
<keyword evidence="3" id="KW-1185">Reference proteome</keyword>
<gene>
    <name evidence="2" type="ORF">SK069_03865</name>
</gene>
<protein>
    <submittedName>
        <fullName evidence="2">SDR family NAD(P)-dependent oxidoreductase</fullName>
    </submittedName>
</protein>
<dbReference type="PANTHER" id="PTHR42760:SF40">
    <property type="entry name" value="3-OXOACYL-[ACYL-CARRIER-PROTEIN] REDUCTASE, CHLOROPLASTIC"/>
    <property type="match status" value="1"/>
</dbReference>
<dbReference type="PANTHER" id="PTHR42760">
    <property type="entry name" value="SHORT-CHAIN DEHYDROGENASES/REDUCTASES FAMILY MEMBER"/>
    <property type="match status" value="1"/>
</dbReference>
<dbReference type="EMBL" id="JAXAVX010000001">
    <property type="protein sequence ID" value="MDX8150720.1"/>
    <property type="molecule type" value="Genomic_DNA"/>
</dbReference>
<dbReference type="SUPFAM" id="SSF51735">
    <property type="entry name" value="NAD(P)-binding Rossmann-fold domains"/>
    <property type="match status" value="1"/>
</dbReference>
<sequence>MSGELEGRVALVTGAGQGIGAACADALAAEGATVVRTDLTGGDITLDVRDEGAIAKAVDQVVEQHGKLDIAVANAGVAFVKPLAQVTFDEWRNLMSINLDGVFLTAREAARVMVPQGSGSIINMASISGLKGSPLIGTYAAAKAGVVSISRTLGLELRDFGIRVNAVCPGFADTEMVRSHMDELTEAIGMPAEEVIGAKQGRLGTAEEIAKLVTFLASDRSRFSTSEAFVLDGGATGALV</sequence>
<dbReference type="InterPro" id="IPR020904">
    <property type="entry name" value="Sc_DH/Rdtase_CS"/>
</dbReference>
<dbReference type="Gene3D" id="3.40.50.720">
    <property type="entry name" value="NAD(P)-binding Rossmann-like Domain"/>
    <property type="match status" value="1"/>
</dbReference>
<comment type="caution">
    <text evidence="2">The sequence shown here is derived from an EMBL/GenBank/DDBJ whole genome shotgun (WGS) entry which is preliminary data.</text>
</comment>
<evidence type="ECO:0000313" key="2">
    <source>
        <dbReference type="EMBL" id="MDX8150720.1"/>
    </source>
</evidence>
<dbReference type="InterPro" id="IPR002347">
    <property type="entry name" value="SDR_fam"/>
</dbReference>
<accession>A0ABU4VH24</accession>
<name>A0ABU4VH24_9ACTN</name>
<dbReference type="InterPro" id="IPR036291">
    <property type="entry name" value="NAD(P)-bd_dom_sf"/>
</dbReference>
<evidence type="ECO:0000313" key="3">
    <source>
        <dbReference type="Proteomes" id="UP001277761"/>
    </source>
</evidence>